<feature type="compositionally biased region" description="Low complexity" evidence="1">
    <location>
        <begin position="240"/>
        <end position="258"/>
    </location>
</feature>
<proteinExistence type="predicted"/>
<feature type="region of interest" description="Disordered" evidence="1">
    <location>
        <begin position="468"/>
        <end position="490"/>
    </location>
</feature>
<accession>A0A835VUY5</accession>
<organism evidence="2 3">
    <name type="scientific">Chlamydomonas schloesseri</name>
    <dbReference type="NCBI Taxonomy" id="2026947"/>
    <lineage>
        <taxon>Eukaryota</taxon>
        <taxon>Viridiplantae</taxon>
        <taxon>Chlorophyta</taxon>
        <taxon>core chlorophytes</taxon>
        <taxon>Chlorophyceae</taxon>
        <taxon>CS clade</taxon>
        <taxon>Chlamydomonadales</taxon>
        <taxon>Chlamydomonadaceae</taxon>
        <taxon>Chlamydomonas</taxon>
    </lineage>
</organism>
<feature type="compositionally biased region" description="Gly residues" evidence="1">
    <location>
        <begin position="378"/>
        <end position="405"/>
    </location>
</feature>
<feature type="compositionally biased region" description="Low complexity" evidence="1">
    <location>
        <begin position="367"/>
        <end position="377"/>
    </location>
</feature>
<feature type="compositionally biased region" description="Gly residues" evidence="1">
    <location>
        <begin position="352"/>
        <end position="366"/>
    </location>
</feature>
<protein>
    <submittedName>
        <fullName evidence="2">Uncharacterized protein</fullName>
    </submittedName>
</protein>
<feature type="region of interest" description="Disordered" evidence="1">
    <location>
        <begin position="240"/>
        <end position="304"/>
    </location>
</feature>
<feature type="region of interest" description="Disordered" evidence="1">
    <location>
        <begin position="663"/>
        <end position="685"/>
    </location>
</feature>
<feature type="compositionally biased region" description="Low complexity" evidence="1">
    <location>
        <begin position="276"/>
        <end position="294"/>
    </location>
</feature>
<name>A0A835VUY5_9CHLO</name>
<reference evidence="2" key="1">
    <citation type="journal article" date="2020" name="bioRxiv">
        <title>Comparative genomics of Chlamydomonas.</title>
        <authorList>
            <person name="Craig R.J."/>
            <person name="Hasan A.R."/>
            <person name="Ness R.W."/>
            <person name="Keightley P.D."/>
        </authorList>
    </citation>
    <scope>NUCLEOTIDE SEQUENCE</scope>
    <source>
        <strain evidence="2">CCAP 11/173</strain>
    </source>
</reference>
<evidence type="ECO:0000256" key="1">
    <source>
        <dbReference type="SAM" id="MobiDB-lite"/>
    </source>
</evidence>
<dbReference type="OrthoDB" id="548813at2759"/>
<feature type="region of interest" description="Disordered" evidence="1">
    <location>
        <begin position="352"/>
        <end position="455"/>
    </location>
</feature>
<dbReference type="AlphaFoldDB" id="A0A835VUY5"/>
<comment type="caution">
    <text evidence="2">The sequence shown here is derived from an EMBL/GenBank/DDBJ whole genome shotgun (WGS) entry which is preliminary data.</text>
</comment>
<dbReference type="EMBL" id="JAEHOD010000090">
    <property type="protein sequence ID" value="KAG2428860.1"/>
    <property type="molecule type" value="Genomic_DNA"/>
</dbReference>
<gene>
    <name evidence="2" type="ORF">HYH02_014271</name>
</gene>
<feature type="compositionally biased region" description="Pro residues" evidence="1">
    <location>
        <begin position="436"/>
        <end position="445"/>
    </location>
</feature>
<keyword evidence="3" id="KW-1185">Reference proteome</keyword>
<dbReference type="Proteomes" id="UP000613740">
    <property type="component" value="Unassembled WGS sequence"/>
</dbReference>
<sequence length="685" mass="66527">MWCWIQRHAREGGGGGACSSCTWVPGYVATPAGSASSSLAAASKFRLAADGTLNWGGGVATGQSVALNPSQGRWASQLLGGPGGQSRPASATAAYVVVPQFLQCCSLFPSRGYFLSEAATGASGASAAGGYYWVGELGYNPLSNRQAQAGTFDGPHTGPLAARAVVSRGDQSLGFAGVEAIGQTNAVVNFADPRVEQYGQVLAYPFNLLSPWDPLTCTQVLVSGTASTGLNLNQLLTQNQKQPGTSAGNASSSSASSSDTGVRGLVLPSTKILDQASGTSSGNSSAGNNSSTGNSGAGNAGSRSQAPVGLVPFCAQWFNLQTLDALRSFQAAAGPAFHSDYLDNGDYGGGNGDDYGDSSGGLGAGAGDSPAGTDSSGGDSGGASSAGGAGTLPGSSVTGGQGPGTGSRVSAGKGSTNGDTAAGAGGYRGTAGAIPHRPPGRPAPAPANGTEGPRVLFVGDASVDDSAAAGSASLQQAHRGGSGQQAAAAPAASSPVLDRLMAGAAASPAAQLLPPVLKQLILGGTTAQSAVPGVGPLAGAFRSAAANATARQRAVLNTSLSHMNEAWQLRVQAAALRAEAVVRAVVAIADAASPLTAEVLQVGKAGYSRAAALSNDGVDAAIAVLSAGLPPGVAEELRARAAATAAQLAAEATANGGMAAAGQLSSAVGGSGPTGARGPLAASGR</sequence>
<evidence type="ECO:0000313" key="2">
    <source>
        <dbReference type="EMBL" id="KAG2428860.1"/>
    </source>
</evidence>
<evidence type="ECO:0000313" key="3">
    <source>
        <dbReference type="Proteomes" id="UP000613740"/>
    </source>
</evidence>